<comment type="subcellular location">
    <subcellularLocation>
        <location evidence="1">Cell membrane</location>
        <topology evidence="1">Multi-pass membrane protein</topology>
    </subcellularLocation>
</comment>
<evidence type="ECO:0000313" key="10">
    <source>
        <dbReference type="Proteomes" id="UP000198748"/>
    </source>
</evidence>
<feature type="transmembrane region" description="Helical" evidence="6">
    <location>
        <begin position="435"/>
        <end position="455"/>
    </location>
</feature>
<feature type="domain" description="MacB-like periplasmic core" evidence="8">
    <location>
        <begin position="438"/>
        <end position="653"/>
    </location>
</feature>
<evidence type="ECO:0000256" key="1">
    <source>
        <dbReference type="ARBA" id="ARBA00004651"/>
    </source>
</evidence>
<evidence type="ECO:0000256" key="4">
    <source>
        <dbReference type="ARBA" id="ARBA00022989"/>
    </source>
</evidence>
<keyword evidence="4 6" id="KW-1133">Transmembrane helix</keyword>
<evidence type="ECO:0000256" key="5">
    <source>
        <dbReference type="ARBA" id="ARBA00023136"/>
    </source>
</evidence>
<proteinExistence type="predicted"/>
<accession>A0A1G7HM43</accession>
<feature type="transmembrane region" description="Helical" evidence="6">
    <location>
        <begin position="380"/>
        <end position="405"/>
    </location>
</feature>
<dbReference type="OrthoDB" id="5933722at2"/>
<feature type="transmembrane region" description="Helical" evidence="6">
    <location>
        <begin position="288"/>
        <end position="310"/>
    </location>
</feature>
<dbReference type="EMBL" id="FNAN01000008">
    <property type="protein sequence ID" value="SDF01515.1"/>
    <property type="molecule type" value="Genomic_DNA"/>
</dbReference>
<protein>
    <submittedName>
        <fullName evidence="9">ABC-type antimicrobial peptide transport system, permease component</fullName>
    </submittedName>
</protein>
<keyword evidence="3 6" id="KW-0812">Transmembrane</keyword>
<gene>
    <name evidence="9" type="ORF">SAMN04487996_108204</name>
</gene>
<reference evidence="10" key="1">
    <citation type="submission" date="2016-10" db="EMBL/GenBank/DDBJ databases">
        <authorList>
            <person name="Varghese N."/>
            <person name="Submissions S."/>
        </authorList>
    </citation>
    <scope>NUCLEOTIDE SEQUENCE [LARGE SCALE GENOMIC DNA]</scope>
    <source>
        <strain evidence="10">DSM 25329</strain>
    </source>
</reference>
<feature type="transmembrane region" description="Helical" evidence="6">
    <location>
        <begin position="21"/>
        <end position="42"/>
    </location>
</feature>
<feature type="domain" description="ABC3 transporter permease C-terminal" evidence="7">
    <location>
        <begin position="294"/>
        <end position="410"/>
    </location>
</feature>
<keyword evidence="2" id="KW-1003">Cell membrane</keyword>
<dbReference type="PANTHER" id="PTHR30572">
    <property type="entry name" value="MEMBRANE COMPONENT OF TRANSPORTER-RELATED"/>
    <property type="match status" value="1"/>
</dbReference>
<keyword evidence="10" id="KW-1185">Reference proteome</keyword>
<feature type="transmembrane region" description="Helical" evidence="6">
    <location>
        <begin position="686"/>
        <end position="710"/>
    </location>
</feature>
<dbReference type="RefSeq" id="WP_090151248.1">
    <property type="nucleotide sequence ID" value="NZ_FNAN01000008.1"/>
</dbReference>
<dbReference type="Proteomes" id="UP000198748">
    <property type="component" value="Unassembled WGS sequence"/>
</dbReference>
<dbReference type="Pfam" id="PF02687">
    <property type="entry name" value="FtsX"/>
    <property type="match status" value="2"/>
</dbReference>
<feature type="transmembrane region" description="Helical" evidence="6">
    <location>
        <begin position="770"/>
        <end position="790"/>
    </location>
</feature>
<dbReference type="GO" id="GO:0005886">
    <property type="term" value="C:plasma membrane"/>
    <property type="evidence" value="ECO:0007669"/>
    <property type="project" value="UniProtKB-SubCell"/>
</dbReference>
<evidence type="ECO:0000256" key="6">
    <source>
        <dbReference type="SAM" id="Phobius"/>
    </source>
</evidence>
<keyword evidence="5 6" id="KW-0472">Membrane</keyword>
<organism evidence="9 10">
    <name type="scientific">Dyadobacter soli</name>
    <dbReference type="NCBI Taxonomy" id="659014"/>
    <lineage>
        <taxon>Bacteria</taxon>
        <taxon>Pseudomonadati</taxon>
        <taxon>Bacteroidota</taxon>
        <taxon>Cytophagia</taxon>
        <taxon>Cytophagales</taxon>
        <taxon>Spirosomataceae</taxon>
        <taxon>Dyadobacter</taxon>
    </lineage>
</organism>
<dbReference type="InterPro" id="IPR003838">
    <property type="entry name" value="ABC3_permease_C"/>
</dbReference>
<evidence type="ECO:0000313" key="9">
    <source>
        <dbReference type="EMBL" id="SDF01515.1"/>
    </source>
</evidence>
<sequence length="809" mass="90315">MLKSSLKIIFRNLWKNKGYSAINIGGLAIGMGVAMLIGLWIYDELAFNRYFKNYDRIGQVLQNRVEHGEKKTSFSLPVPYVAEMKTHYAGNFKRIVASTQISDNILTAGETRLTRNGHFIEAEALEMFGVRMVQGSLAALEDQQGIILSQSTARALFGDTDPMNKIVMVDTHLNLKVTGVYEDFPQNTRFSEVQFMGSWDYFMEKNRFMRDKKWDNHAIWVYTELADNTDFQTASNAIRLSELNAIRKMDDMREEAATRPEMWVHPMKDWHLYSDFRNGAVGDGPVKYVWMVGLIGFFVLLLACINFVNLSTARSEKRAREVGVRKAIGSMRVQLIGQFFSESFLVVLLSFVVALAGVVLSLSWFNNLAAKQMIIPWGNGYFWLGSAGFVLLTSVLAGSYPAIYLTSFQPVKVLKGSGASLRTHFGRFAYTPRQALVVLQFTISVTLIICTSIVYRQIKFAKERPVGYSRDGLLMVPMKTDEFYGKTDLFRTELKNTGMVAEIAESQSPVTGVWSSNEGFSWKGMPEGFVETFATLTVSPEYAKTAGWQFVSGRNFSKELASDSSGFVINESAARLLGVADPIGMTVSWKSQWMTDNIRKSYTVLGVVKDMVMESPFAPVKPTVFFLFGSPNWINIKLNPNISSAAALPAVEKVFRKIVPAAPFEYKFADVEYDAKFRAEERVGKLAGFFAALAVLISCLGLFGLASFTAEQRTKEIGIRKVLGASVAALWSMLSKDFVGLVAIASLIATPLAWYSMSEWLQNYHYRTEISWWIFALAGAGALALTLATVSYQAIKAAVTNPVTSLKRE</sequence>
<dbReference type="GO" id="GO:0022857">
    <property type="term" value="F:transmembrane transporter activity"/>
    <property type="evidence" value="ECO:0007669"/>
    <property type="project" value="TreeGrafter"/>
</dbReference>
<evidence type="ECO:0000259" key="7">
    <source>
        <dbReference type="Pfam" id="PF02687"/>
    </source>
</evidence>
<evidence type="ECO:0000256" key="2">
    <source>
        <dbReference type="ARBA" id="ARBA00022475"/>
    </source>
</evidence>
<evidence type="ECO:0000256" key="3">
    <source>
        <dbReference type="ARBA" id="ARBA00022692"/>
    </source>
</evidence>
<name>A0A1G7HM43_9BACT</name>
<feature type="domain" description="MacB-like periplasmic core" evidence="8">
    <location>
        <begin position="20"/>
        <end position="239"/>
    </location>
</feature>
<dbReference type="InterPro" id="IPR050250">
    <property type="entry name" value="Macrolide_Exporter_MacB"/>
</dbReference>
<dbReference type="STRING" id="659014.SAMN04487996_108204"/>
<dbReference type="AlphaFoldDB" id="A0A1G7HM43"/>
<dbReference type="Pfam" id="PF12704">
    <property type="entry name" value="MacB_PCD"/>
    <property type="match status" value="2"/>
</dbReference>
<feature type="transmembrane region" description="Helical" evidence="6">
    <location>
        <begin position="335"/>
        <end position="360"/>
    </location>
</feature>
<feature type="domain" description="ABC3 transporter permease C-terminal" evidence="7">
    <location>
        <begin position="689"/>
        <end position="802"/>
    </location>
</feature>
<evidence type="ECO:0000259" key="8">
    <source>
        <dbReference type="Pfam" id="PF12704"/>
    </source>
</evidence>
<dbReference type="PANTHER" id="PTHR30572:SF18">
    <property type="entry name" value="ABC-TYPE MACROLIDE FAMILY EXPORT SYSTEM PERMEASE COMPONENT 2"/>
    <property type="match status" value="1"/>
</dbReference>
<feature type="transmembrane region" description="Helical" evidence="6">
    <location>
        <begin position="722"/>
        <end position="750"/>
    </location>
</feature>
<dbReference type="InterPro" id="IPR025857">
    <property type="entry name" value="MacB_PCD"/>
</dbReference>